<dbReference type="RefSeq" id="XP_030767473.1">
    <property type="nucleotide sequence ID" value="XM_030911613.1"/>
</dbReference>
<evidence type="ECO:0000313" key="12">
    <source>
        <dbReference type="RefSeq" id="XP_030767472.1"/>
    </source>
</evidence>
<dbReference type="OrthoDB" id="5945655at2759"/>
<dbReference type="Proteomes" id="UP000504635">
    <property type="component" value="Unplaced"/>
</dbReference>
<dbReference type="GO" id="GO:0030182">
    <property type="term" value="P:neuron differentiation"/>
    <property type="evidence" value="ECO:0007669"/>
    <property type="project" value="TreeGrafter"/>
</dbReference>
<dbReference type="RefSeq" id="XP_030767471.1">
    <property type="nucleotide sequence ID" value="XM_030911611.1"/>
</dbReference>
<keyword evidence="7" id="KW-1015">Disulfide bond</keyword>
<dbReference type="RefSeq" id="XP_030767475.1">
    <property type="nucleotide sequence ID" value="XM_030911615.1"/>
</dbReference>
<evidence type="ECO:0000313" key="14">
    <source>
        <dbReference type="RefSeq" id="XP_030767475.1"/>
    </source>
</evidence>
<dbReference type="GO" id="GO:0005615">
    <property type="term" value="C:extracellular space"/>
    <property type="evidence" value="ECO:0007669"/>
    <property type="project" value="TreeGrafter"/>
</dbReference>
<keyword evidence="6 9" id="KW-0879">Wnt signaling pathway</keyword>
<comment type="similarity">
    <text evidence="2 9">Belongs to the Wnt family.</text>
</comment>
<keyword evidence="5" id="KW-0272">Extracellular matrix</keyword>
<dbReference type="InterPro" id="IPR005817">
    <property type="entry name" value="Wnt"/>
</dbReference>
<dbReference type="RefSeq" id="XP_030767472.1">
    <property type="nucleotide sequence ID" value="XM_030911612.1"/>
</dbReference>
<comment type="function">
    <text evidence="9">Ligand for members of the frizzled family of seven transmembrane receptors.</text>
</comment>
<comment type="subcellular location">
    <subcellularLocation>
        <location evidence="1 9">Secreted</location>
        <location evidence="1 9">Extracellular space</location>
        <location evidence="1 9">Extracellular matrix</location>
    </subcellularLocation>
</comment>
<keyword evidence="8" id="KW-0449">Lipoprotein</keyword>
<dbReference type="AlphaFoldDB" id="A0A6J2YW19"/>
<evidence type="ECO:0000256" key="6">
    <source>
        <dbReference type="ARBA" id="ARBA00022687"/>
    </source>
</evidence>
<dbReference type="PANTHER" id="PTHR12027">
    <property type="entry name" value="WNT RELATED"/>
    <property type="match status" value="1"/>
</dbReference>
<dbReference type="PANTHER" id="PTHR12027:SF81">
    <property type="entry name" value="WNT INHIBITOR OF DORSAL PROTEIN"/>
    <property type="match status" value="1"/>
</dbReference>
<gene>
    <name evidence="11 12 13 14" type="primary">LOC115891198</name>
</gene>
<evidence type="ECO:0000313" key="13">
    <source>
        <dbReference type="RefSeq" id="XP_030767473.1"/>
    </source>
</evidence>
<reference evidence="11 12" key="1">
    <citation type="submission" date="2025-04" db="UniProtKB">
        <authorList>
            <consortium name="RefSeq"/>
        </authorList>
    </citation>
    <scope>IDENTIFICATION</scope>
    <source>
        <tissue evidence="11 12">Gonads</tissue>
    </source>
</reference>
<evidence type="ECO:0000256" key="3">
    <source>
        <dbReference type="ARBA" id="ARBA00022473"/>
    </source>
</evidence>
<sequence length="365" mass="41218">MFATKMYQSNIDFVLIYFILLFHNVVISTPVINIYKTVSLSSTSDTEGVAESVTSGILLALQHCQNVFLWDKWNCTNVEFHRLTKSTATKEAAFSKAILAAAVVHSITRDCSRGDIQDCSCKPVRNELRGYNSNHRKNIQSVTDSTLDEANDSNSIKDWSWSGCSDDTSFGNLVAKDYITFEDDVFGSVGKHNYRVGREIVYQTMIKRCRCHGVSGSCSTKTCWMQVAPFKDVARKLKEKYNKAVRLSQDNVEAAVALSNSIKNDKKYLPAPEYALVYLEQSPDYCILNATNGWPGTKGRTCSKTLSEFTSVSERKSCRNLCRQCGHRVKKETRTVKKSCNCNFQWCCSVKCDICLEKVERHYCV</sequence>
<evidence type="ECO:0000256" key="9">
    <source>
        <dbReference type="RuleBase" id="RU003500"/>
    </source>
</evidence>
<evidence type="ECO:0000256" key="7">
    <source>
        <dbReference type="ARBA" id="ARBA00023157"/>
    </source>
</evidence>
<keyword evidence="4" id="KW-0964">Secreted</keyword>
<dbReference type="PROSITE" id="PS00246">
    <property type="entry name" value="WNT1"/>
    <property type="match status" value="1"/>
</dbReference>
<dbReference type="CDD" id="cd19340">
    <property type="entry name" value="Wnt_Wnt8"/>
    <property type="match status" value="1"/>
</dbReference>
<dbReference type="GO" id="GO:0045165">
    <property type="term" value="P:cell fate commitment"/>
    <property type="evidence" value="ECO:0007669"/>
    <property type="project" value="TreeGrafter"/>
</dbReference>
<name>A0A6J2YW19_SITOR</name>
<evidence type="ECO:0000256" key="1">
    <source>
        <dbReference type="ARBA" id="ARBA00004498"/>
    </source>
</evidence>
<dbReference type="SMART" id="SM00097">
    <property type="entry name" value="WNT1"/>
    <property type="match status" value="1"/>
</dbReference>
<accession>A0A6J2YW19</accession>
<dbReference type="Pfam" id="PF00110">
    <property type="entry name" value="wnt"/>
    <property type="match status" value="1"/>
</dbReference>
<protein>
    <recommendedName>
        <fullName evidence="9">Protein Wnt</fullName>
    </recommendedName>
</protein>
<evidence type="ECO:0000256" key="5">
    <source>
        <dbReference type="ARBA" id="ARBA00022530"/>
    </source>
</evidence>
<keyword evidence="3 9" id="KW-0217">Developmental protein</keyword>
<dbReference type="GeneID" id="115891198"/>
<evidence type="ECO:0000313" key="10">
    <source>
        <dbReference type="Proteomes" id="UP000504635"/>
    </source>
</evidence>
<dbReference type="GO" id="GO:0005125">
    <property type="term" value="F:cytokine activity"/>
    <property type="evidence" value="ECO:0007669"/>
    <property type="project" value="TreeGrafter"/>
</dbReference>
<dbReference type="InterPro" id="IPR018161">
    <property type="entry name" value="Wnt_CS"/>
</dbReference>
<keyword evidence="10" id="KW-1185">Reference proteome</keyword>
<dbReference type="GO" id="GO:0005109">
    <property type="term" value="F:frizzled binding"/>
    <property type="evidence" value="ECO:0007669"/>
    <property type="project" value="TreeGrafter"/>
</dbReference>
<evidence type="ECO:0000256" key="8">
    <source>
        <dbReference type="ARBA" id="ARBA00023288"/>
    </source>
</evidence>
<dbReference type="Gene3D" id="3.30.2460.20">
    <property type="match status" value="1"/>
</dbReference>
<evidence type="ECO:0000256" key="2">
    <source>
        <dbReference type="ARBA" id="ARBA00005683"/>
    </source>
</evidence>
<dbReference type="InterPro" id="IPR043158">
    <property type="entry name" value="Wnt_C"/>
</dbReference>
<evidence type="ECO:0000256" key="4">
    <source>
        <dbReference type="ARBA" id="ARBA00022525"/>
    </source>
</evidence>
<dbReference type="KEGG" id="soy:115891198"/>
<dbReference type="PRINTS" id="PR01349">
    <property type="entry name" value="WNTPROTEIN"/>
</dbReference>
<organism evidence="10 12">
    <name type="scientific">Sitophilus oryzae</name>
    <name type="common">Rice weevil</name>
    <name type="synonym">Curculio oryzae</name>
    <dbReference type="NCBI Taxonomy" id="7048"/>
    <lineage>
        <taxon>Eukaryota</taxon>
        <taxon>Metazoa</taxon>
        <taxon>Ecdysozoa</taxon>
        <taxon>Arthropoda</taxon>
        <taxon>Hexapoda</taxon>
        <taxon>Insecta</taxon>
        <taxon>Pterygota</taxon>
        <taxon>Neoptera</taxon>
        <taxon>Endopterygota</taxon>
        <taxon>Coleoptera</taxon>
        <taxon>Polyphaga</taxon>
        <taxon>Cucujiformia</taxon>
        <taxon>Curculionidae</taxon>
        <taxon>Dryophthorinae</taxon>
        <taxon>Sitophilus</taxon>
    </lineage>
</organism>
<dbReference type="GO" id="GO:0060070">
    <property type="term" value="P:canonical Wnt signaling pathway"/>
    <property type="evidence" value="ECO:0007669"/>
    <property type="project" value="TreeGrafter"/>
</dbReference>
<evidence type="ECO:0000313" key="11">
    <source>
        <dbReference type="RefSeq" id="XP_030767471.1"/>
    </source>
</evidence>
<proteinExistence type="inferred from homology"/>